<dbReference type="AlphaFoldDB" id="A0A7J6A742"/>
<dbReference type="InterPro" id="IPR047012">
    <property type="entry name" value="ICAM_VCAM"/>
</dbReference>
<feature type="domain" description="Ig-like" evidence="3">
    <location>
        <begin position="108"/>
        <end position="188"/>
    </location>
</feature>
<comment type="caution">
    <text evidence="4">The sequence shown here is derived from an EMBL/GenBank/DDBJ whole genome shotgun (WGS) entry which is preliminary data.</text>
</comment>
<dbReference type="OrthoDB" id="5843397at2759"/>
<dbReference type="InterPro" id="IPR013783">
    <property type="entry name" value="Ig-like_fold"/>
</dbReference>
<evidence type="ECO:0000256" key="1">
    <source>
        <dbReference type="SAM" id="Phobius"/>
    </source>
</evidence>
<feature type="chain" id="PRO_5029531614" description="Ig-like domain-containing protein" evidence="2">
    <location>
        <begin position="23"/>
        <end position="350"/>
    </location>
</feature>
<protein>
    <recommendedName>
        <fullName evidence="3">Ig-like domain-containing protein</fullName>
    </recommendedName>
</protein>
<reference evidence="4 5" key="1">
    <citation type="submission" date="2020-02" db="EMBL/GenBank/DDBJ databases">
        <title>A chromosome-scale genome assembly of the black bullhead catfish (Ameiurus melas).</title>
        <authorList>
            <person name="Wen M."/>
            <person name="Zham M."/>
            <person name="Cabau C."/>
            <person name="Klopp C."/>
            <person name="Donnadieu C."/>
            <person name="Roques C."/>
            <person name="Bouchez O."/>
            <person name="Lampietro C."/>
            <person name="Jouanno E."/>
            <person name="Herpin A."/>
            <person name="Louis A."/>
            <person name="Berthelot C."/>
            <person name="Parey E."/>
            <person name="Roest-Crollius H."/>
            <person name="Braasch I."/>
            <person name="Postlethwait J."/>
            <person name="Robinson-Rechavi M."/>
            <person name="Echchiki A."/>
            <person name="Begum T."/>
            <person name="Montfort J."/>
            <person name="Schartl M."/>
            <person name="Bobe J."/>
            <person name="Guiguen Y."/>
        </authorList>
    </citation>
    <scope>NUCLEOTIDE SEQUENCE [LARGE SCALE GENOMIC DNA]</scope>
    <source>
        <strain evidence="4">M_S1</strain>
        <tissue evidence="4">Blood</tissue>
    </source>
</reference>
<feature type="transmembrane region" description="Helical" evidence="1">
    <location>
        <begin position="302"/>
        <end position="325"/>
    </location>
</feature>
<keyword evidence="5" id="KW-1185">Reference proteome</keyword>
<evidence type="ECO:0000256" key="2">
    <source>
        <dbReference type="SAM" id="SignalP"/>
    </source>
</evidence>
<dbReference type="Gene3D" id="2.60.40.10">
    <property type="entry name" value="Immunoglobulins"/>
    <property type="match status" value="3"/>
</dbReference>
<dbReference type="InterPro" id="IPR007110">
    <property type="entry name" value="Ig-like_dom"/>
</dbReference>
<gene>
    <name evidence="4" type="ORF">AMELA_G00211850</name>
</gene>
<keyword evidence="2" id="KW-0732">Signal</keyword>
<keyword evidence="1" id="KW-0472">Membrane</keyword>
<dbReference type="PANTHER" id="PTHR13771:SF9">
    <property type="entry name" value="INTERCELLULAR ADHESION MOLECULE 5"/>
    <property type="match status" value="1"/>
</dbReference>
<dbReference type="EMBL" id="JAAGNN010000018">
    <property type="protein sequence ID" value="KAF4077777.1"/>
    <property type="molecule type" value="Genomic_DNA"/>
</dbReference>
<dbReference type="InterPro" id="IPR036179">
    <property type="entry name" value="Ig-like_dom_sf"/>
</dbReference>
<dbReference type="PROSITE" id="PS50835">
    <property type="entry name" value="IG_LIKE"/>
    <property type="match status" value="2"/>
</dbReference>
<evidence type="ECO:0000313" key="5">
    <source>
        <dbReference type="Proteomes" id="UP000593565"/>
    </source>
</evidence>
<dbReference type="PANTHER" id="PTHR13771">
    <property type="entry name" value="INTERCELLULAR ADHESION MOLECULE"/>
    <property type="match status" value="1"/>
</dbReference>
<proteinExistence type="predicted"/>
<dbReference type="Pfam" id="PF13895">
    <property type="entry name" value="Ig_2"/>
    <property type="match status" value="1"/>
</dbReference>
<name>A0A7J6A742_AMEME</name>
<feature type="signal peptide" evidence="2">
    <location>
        <begin position="1"/>
        <end position="22"/>
    </location>
</feature>
<sequence length="350" mass="38599">MVRLGFSRVVFLSAGFILKAVGDLLLEPSSLVVEYGAQASANCSTNSSHKGMGWEASQGGVDMVTNVTLLTWTVPSLTHWDIKPMCYMNLASEKQILKFLPVTIYKLPDTLSVSLKNCSGIEGETCLLQCDVQNVAPVQYLKVIWYRQQFLMTNSSFNETAIEPVNKIVNLKIQLSRNDDGAKYWCEAKLELGPEGLRPRLRKKSEPVSIAVQYKPVFSNDTEKMILEAGNGEIILNCTVRANPPSKYTWNVAPGTEKNELHSSSPLLSVSQPGNYTCTASNQYGEAKKLFVVIKPQSGNTFWIILGLGLLLAAVLLIIGLIVPIKKRFGNHRKTMSSAGQPKEEEVSLK</sequence>
<organism evidence="4 5">
    <name type="scientific">Ameiurus melas</name>
    <name type="common">Black bullhead</name>
    <name type="synonym">Silurus melas</name>
    <dbReference type="NCBI Taxonomy" id="219545"/>
    <lineage>
        <taxon>Eukaryota</taxon>
        <taxon>Metazoa</taxon>
        <taxon>Chordata</taxon>
        <taxon>Craniata</taxon>
        <taxon>Vertebrata</taxon>
        <taxon>Euteleostomi</taxon>
        <taxon>Actinopterygii</taxon>
        <taxon>Neopterygii</taxon>
        <taxon>Teleostei</taxon>
        <taxon>Ostariophysi</taxon>
        <taxon>Siluriformes</taxon>
        <taxon>Ictaluridae</taxon>
        <taxon>Ameiurus</taxon>
    </lineage>
</organism>
<keyword evidence="1" id="KW-0812">Transmembrane</keyword>
<evidence type="ECO:0000313" key="4">
    <source>
        <dbReference type="EMBL" id="KAF4077777.1"/>
    </source>
</evidence>
<dbReference type="GO" id="GO:0007155">
    <property type="term" value="P:cell adhesion"/>
    <property type="evidence" value="ECO:0007669"/>
    <property type="project" value="InterPro"/>
</dbReference>
<accession>A0A7J6A742</accession>
<keyword evidence="1" id="KW-1133">Transmembrane helix</keyword>
<feature type="domain" description="Ig-like" evidence="3">
    <location>
        <begin position="216"/>
        <end position="282"/>
    </location>
</feature>
<dbReference type="Proteomes" id="UP000593565">
    <property type="component" value="Unassembled WGS sequence"/>
</dbReference>
<evidence type="ECO:0000259" key="3">
    <source>
        <dbReference type="PROSITE" id="PS50835"/>
    </source>
</evidence>
<dbReference type="GO" id="GO:0005178">
    <property type="term" value="F:integrin binding"/>
    <property type="evidence" value="ECO:0007669"/>
    <property type="project" value="InterPro"/>
</dbReference>
<dbReference type="SUPFAM" id="SSF48726">
    <property type="entry name" value="Immunoglobulin"/>
    <property type="match status" value="3"/>
</dbReference>